<dbReference type="GO" id="GO:0008021">
    <property type="term" value="C:synaptic vesicle"/>
    <property type="evidence" value="ECO:0007669"/>
    <property type="project" value="TreeGrafter"/>
</dbReference>
<dbReference type="PROSITE" id="PS50002">
    <property type="entry name" value="SH3"/>
    <property type="match status" value="1"/>
</dbReference>
<evidence type="ECO:0000256" key="1">
    <source>
        <dbReference type="ARBA" id="ARBA00022443"/>
    </source>
</evidence>
<evidence type="ECO:0000256" key="3">
    <source>
        <dbReference type="SAM" id="MobiDB-lite"/>
    </source>
</evidence>
<protein>
    <submittedName>
        <fullName evidence="5">Amphiphysin-like</fullName>
    </submittedName>
</protein>
<dbReference type="GO" id="GO:0005886">
    <property type="term" value="C:plasma membrane"/>
    <property type="evidence" value="ECO:0007669"/>
    <property type="project" value="TreeGrafter"/>
</dbReference>
<evidence type="ECO:0000256" key="2">
    <source>
        <dbReference type="PROSITE-ProRule" id="PRU00192"/>
    </source>
</evidence>
<feature type="domain" description="SH3" evidence="4">
    <location>
        <begin position="57"/>
        <end position="129"/>
    </location>
</feature>
<dbReference type="OMA" id="GMKETDW"/>
<dbReference type="GeneID" id="115248609"/>
<sequence>MPIPSVIIEPASSNEGDDDRDGDIISPTAASDNDVTTVSQTMKHMSPSGGVSGLPDDFLYKVETMHDFEAANSDELELKRGDVVLVVPTESAEDQDAGWLTGIKESEWLARGASAQKGLFPENFTQRLE</sequence>
<organism evidence="5 6">
    <name type="scientific">Takifugu rubripes</name>
    <name type="common">Japanese pufferfish</name>
    <name type="synonym">Fugu rubripes</name>
    <dbReference type="NCBI Taxonomy" id="31033"/>
    <lineage>
        <taxon>Eukaryota</taxon>
        <taxon>Metazoa</taxon>
        <taxon>Chordata</taxon>
        <taxon>Craniata</taxon>
        <taxon>Vertebrata</taxon>
        <taxon>Euteleostomi</taxon>
        <taxon>Actinopterygii</taxon>
        <taxon>Neopterygii</taxon>
        <taxon>Teleostei</taxon>
        <taxon>Neoteleostei</taxon>
        <taxon>Acanthomorphata</taxon>
        <taxon>Eupercaria</taxon>
        <taxon>Tetraodontiformes</taxon>
        <taxon>Tetradontoidea</taxon>
        <taxon>Tetraodontidae</taxon>
        <taxon>Takifugu</taxon>
    </lineage>
</organism>
<gene>
    <name evidence="5" type="primary">LOC115248609</name>
</gene>
<reference evidence="5" key="2">
    <citation type="submission" date="2025-08" db="UniProtKB">
        <authorList>
            <consortium name="Ensembl"/>
        </authorList>
    </citation>
    <scope>IDENTIFICATION</scope>
</reference>
<name>A0A674MFX2_TAKRU</name>
<accession>A0A674MFX2</accession>
<dbReference type="SMART" id="SM00326">
    <property type="entry name" value="SH3"/>
    <property type="match status" value="1"/>
</dbReference>
<evidence type="ECO:0000313" key="6">
    <source>
        <dbReference type="Proteomes" id="UP000005226"/>
    </source>
</evidence>
<dbReference type="GO" id="GO:0005543">
    <property type="term" value="F:phospholipid binding"/>
    <property type="evidence" value="ECO:0007669"/>
    <property type="project" value="TreeGrafter"/>
</dbReference>
<feature type="region of interest" description="Disordered" evidence="3">
    <location>
        <begin position="1"/>
        <end position="36"/>
    </location>
</feature>
<dbReference type="Pfam" id="PF14604">
    <property type="entry name" value="SH3_9"/>
    <property type="match status" value="1"/>
</dbReference>
<keyword evidence="6" id="KW-1185">Reference proteome</keyword>
<dbReference type="GeneTree" id="ENSGT00950000182882"/>
<dbReference type="InParanoid" id="A0A674MFX2"/>
<dbReference type="PANTHER" id="PTHR46514">
    <property type="entry name" value="AMPHIPHYSIN"/>
    <property type="match status" value="1"/>
</dbReference>
<dbReference type="InterPro" id="IPR003005">
    <property type="entry name" value="Amphiphysin"/>
</dbReference>
<dbReference type="SUPFAM" id="SSF50044">
    <property type="entry name" value="SH3-domain"/>
    <property type="match status" value="1"/>
</dbReference>
<evidence type="ECO:0000259" key="4">
    <source>
        <dbReference type="PROSITE" id="PS50002"/>
    </source>
</evidence>
<dbReference type="AlphaFoldDB" id="A0A674MFX2"/>
<dbReference type="OrthoDB" id="446293at2759"/>
<dbReference type="GO" id="GO:0048488">
    <property type="term" value="P:synaptic vesicle endocytosis"/>
    <property type="evidence" value="ECO:0007669"/>
    <property type="project" value="TreeGrafter"/>
</dbReference>
<reference evidence="5" key="3">
    <citation type="submission" date="2025-09" db="UniProtKB">
        <authorList>
            <consortium name="Ensembl"/>
        </authorList>
    </citation>
    <scope>IDENTIFICATION</scope>
</reference>
<keyword evidence="1 2" id="KW-0728">SH3 domain</keyword>
<dbReference type="InterPro" id="IPR036028">
    <property type="entry name" value="SH3-like_dom_sf"/>
</dbReference>
<dbReference type="Proteomes" id="UP000005226">
    <property type="component" value="Unplaced"/>
</dbReference>
<dbReference type="RefSeq" id="XP_029688224.1">
    <property type="nucleotide sequence ID" value="XM_029832364.1"/>
</dbReference>
<reference evidence="5" key="1">
    <citation type="journal article" date="2011" name="Genome Biol. Evol.">
        <title>Integration of the genetic map and genome assembly of fugu facilitates insights into distinct features of genome evolution in teleosts and mammals.</title>
        <authorList>
            <person name="Kai W."/>
            <person name="Kikuchi K."/>
            <person name="Tohari S."/>
            <person name="Chew A.K."/>
            <person name="Tay A."/>
            <person name="Fujiwara A."/>
            <person name="Hosoya S."/>
            <person name="Suetake H."/>
            <person name="Naruse K."/>
            <person name="Brenner S."/>
            <person name="Suzuki Y."/>
            <person name="Venkatesh B."/>
        </authorList>
    </citation>
    <scope>NUCLEOTIDE SEQUENCE [LARGE SCALE GENOMIC DNA]</scope>
</reference>
<dbReference type="KEGG" id="tru:115248609"/>
<dbReference type="Ensembl" id="ENSTRUT00000073918.1">
    <property type="protein sequence ID" value="ENSTRUP00000060352.1"/>
    <property type="gene ID" value="ENSTRUG00000029508.1"/>
</dbReference>
<evidence type="ECO:0000313" key="5">
    <source>
        <dbReference type="Ensembl" id="ENSTRUP00000060352.1"/>
    </source>
</evidence>
<proteinExistence type="predicted"/>
<dbReference type="Gene3D" id="2.30.30.40">
    <property type="entry name" value="SH3 Domains"/>
    <property type="match status" value="1"/>
</dbReference>
<dbReference type="PANTHER" id="PTHR46514:SF2">
    <property type="entry name" value="AMPHIPHYSIN"/>
    <property type="match status" value="1"/>
</dbReference>
<dbReference type="InterPro" id="IPR001452">
    <property type="entry name" value="SH3_domain"/>
</dbReference>
<dbReference type="FunFam" id="2.30.30.40:FF:000103">
    <property type="entry name" value="Amphiphysin"/>
    <property type="match status" value="1"/>
</dbReference>
<dbReference type="PRINTS" id="PR00452">
    <property type="entry name" value="SH3DOMAIN"/>
</dbReference>
<dbReference type="PRINTS" id="PR01251">
    <property type="entry name" value="AMPHIPHYSIN"/>
</dbReference>